<gene>
    <name evidence="1" type="ORF">C8261_10650</name>
</gene>
<dbReference type="Proteomes" id="UP000241193">
    <property type="component" value="Unassembled WGS sequence"/>
</dbReference>
<dbReference type="InterPro" id="IPR021866">
    <property type="entry name" value="SpoIIAA-like"/>
</dbReference>
<reference evidence="1 2" key="2">
    <citation type="submission" date="2018-04" db="EMBL/GenBank/DDBJ databases">
        <title>Thauera lacus sp. nov., isolated from an saline lake in Inner Mongolia, China.</title>
        <authorList>
            <person name="Liang Q.-Y."/>
        </authorList>
    </citation>
    <scope>NUCLEOTIDE SEQUENCE [LARGE SCALE GENOMIC DNA]</scope>
    <source>
        <strain evidence="1 2">D20</strain>
    </source>
</reference>
<evidence type="ECO:0000313" key="2">
    <source>
        <dbReference type="Proteomes" id="UP000241193"/>
    </source>
</evidence>
<dbReference type="RefSeq" id="WP_107493696.1">
    <property type="nucleotide sequence ID" value="NZ_PZKC01000008.1"/>
</dbReference>
<comment type="caution">
    <text evidence="1">The sequence shown here is derived from an EMBL/GenBank/DDBJ whole genome shotgun (WGS) entry which is preliminary data.</text>
</comment>
<dbReference type="InterPro" id="IPR038396">
    <property type="entry name" value="SpoIIAA-like_sf"/>
</dbReference>
<dbReference type="AlphaFoldDB" id="A0A2T4IE75"/>
<sequence>MINIDHGPNLVAVTVFGEFTLSDYKEFEELVNFKIKFEGPVSLLFDLREMAGFTLDVAWEEIKFSRQHAHDFRRIAVVTDDQWLTWSAWLTQIFVDADVLVFDAEDEARSWLAAAEETAP</sequence>
<reference evidence="1 2" key="1">
    <citation type="submission" date="2018-03" db="EMBL/GenBank/DDBJ databases">
        <authorList>
            <person name="Keele B.F."/>
        </authorList>
    </citation>
    <scope>NUCLEOTIDE SEQUENCE [LARGE SCALE GENOMIC DNA]</scope>
    <source>
        <strain evidence="1 2">D20</strain>
    </source>
</reference>
<evidence type="ECO:0000313" key="1">
    <source>
        <dbReference type="EMBL" id="PTD96036.1"/>
    </source>
</evidence>
<proteinExistence type="predicted"/>
<dbReference type="OrthoDB" id="8562463at2"/>
<dbReference type="Gene3D" id="3.40.50.10600">
    <property type="entry name" value="SpoIIaa-like domains"/>
    <property type="match status" value="1"/>
</dbReference>
<keyword evidence="2" id="KW-1185">Reference proteome</keyword>
<protein>
    <submittedName>
        <fullName evidence="1">STAS/SEC14 domain-containing protein</fullName>
    </submittedName>
</protein>
<dbReference type="Pfam" id="PF11964">
    <property type="entry name" value="SpoIIAA-like"/>
    <property type="match status" value="1"/>
</dbReference>
<dbReference type="SUPFAM" id="SSF52091">
    <property type="entry name" value="SpoIIaa-like"/>
    <property type="match status" value="1"/>
</dbReference>
<organism evidence="1 2">
    <name type="scientific">Pseudothauera lacus</name>
    <dbReference type="NCBI Taxonomy" id="2136175"/>
    <lineage>
        <taxon>Bacteria</taxon>
        <taxon>Pseudomonadati</taxon>
        <taxon>Pseudomonadota</taxon>
        <taxon>Betaproteobacteria</taxon>
        <taxon>Rhodocyclales</taxon>
        <taxon>Zoogloeaceae</taxon>
        <taxon>Pseudothauera</taxon>
    </lineage>
</organism>
<dbReference type="EMBL" id="PZKC01000008">
    <property type="protein sequence ID" value="PTD96036.1"/>
    <property type="molecule type" value="Genomic_DNA"/>
</dbReference>
<name>A0A2T4IE75_9RHOO</name>
<accession>A0A2T4IE75</accession>
<dbReference type="InterPro" id="IPR036513">
    <property type="entry name" value="STAS_dom_sf"/>
</dbReference>